<evidence type="ECO:0000313" key="1">
    <source>
        <dbReference type="EMBL" id="KAI0060189.1"/>
    </source>
</evidence>
<reference evidence="1" key="2">
    <citation type="journal article" date="2022" name="New Phytol.">
        <title>Evolutionary transition to the ectomycorrhizal habit in the genomes of a hyperdiverse lineage of mushroom-forming fungi.</title>
        <authorList>
            <person name="Looney B."/>
            <person name="Miyauchi S."/>
            <person name="Morin E."/>
            <person name="Drula E."/>
            <person name="Courty P.E."/>
            <person name="Kohler A."/>
            <person name="Kuo A."/>
            <person name="LaButti K."/>
            <person name="Pangilinan J."/>
            <person name="Lipzen A."/>
            <person name="Riley R."/>
            <person name="Andreopoulos W."/>
            <person name="He G."/>
            <person name="Johnson J."/>
            <person name="Nolan M."/>
            <person name="Tritt A."/>
            <person name="Barry K.W."/>
            <person name="Grigoriev I.V."/>
            <person name="Nagy L.G."/>
            <person name="Hibbett D."/>
            <person name="Henrissat B."/>
            <person name="Matheny P.B."/>
            <person name="Labbe J."/>
            <person name="Martin F.M."/>
        </authorList>
    </citation>
    <scope>NUCLEOTIDE SEQUENCE</scope>
    <source>
        <strain evidence="1">HHB10654</strain>
    </source>
</reference>
<dbReference type="EMBL" id="MU277221">
    <property type="protein sequence ID" value="KAI0060189.1"/>
    <property type="molecule type" value="Genomic_DNA"/>
</dbReference>
<organism evidence="1 2">
    <name type="scientific">Artomyces pyxidatus</name>
    <dbReference type="NCBI Taxonomy" id="48021"/>
    <lineage>
        <taxon>Eukaryota</taxon>
        <taxon>Fungi</taxon>
        <taxon>Dikarya</taxon>
        <taxon>Basidiomycota</taxon>
        <taxon>Agaricomycotina</taxon>
        <taxon>Agaricomycetes</taxon>
        <taxon>Russulales</taxon>
        <taxon>Auriscalpiaceae</taxon>
        <taxon>Artomyces</taxon>
    </lineage>
</organism>
<protein>
    <submittedName>
        <fullName evidence="1">Uncharacterized protein</fullName>
    </submittedName>
</protein>
<sequence>MSLIKVPLIFIAFTSYNLALFRPQSANQEEQARTAKDNTTTLVDKGTYLVIGTSRVGLR</sequence>
<name>A0ACB8SUC6_9AGAM</name>
<gene>
    <name evidence="1" type="ORF">BV25DRAFT_1828309</name>
</gene>
<accession>A0ACB8SUC6</accession>
<keyword evidence="2" id="KW-1185">Reference proteome</keyword>
<reference evidence="1" key="1">
    <citation type="submission" date="2021-03" db="EMBL/GenBank/DDBJ databases">
        <authorList>
            <consortium name="DOE Joint Genome Institute"/>
            <person name="Ahrendt S."/>
            <person name="Looney B.P."/>
            <person name="Miyauchi S."/>
            <person name="Morin E."/>
            <person name="Drula E."/>
            <person name="Courty P.E."/>
            <person name="Chicoki N."/>
            <person name="Fauchery L."/>
            <person name="Kohler A."/>
            <person name="Kuo A."/>
            <person name="Labutti K."/>
            <person name="Pangilinan J."/>
            <person name="Lipzen A."/>
            <person name="Riley R."/>
            <person name="Andreopoulos W."/>
            <person name="He G."/>
            <person name="Johnson J."/>
            <person name="Barry K.W."/>
            <person name="Grigoriev I.V."/>
            <person name="Nagy L."/>
            <person name="Hibbett D."/>
            <person name="Henrissat B."/>
            <person name="Matheny P.B."/>
            <person name="Labbe J."/>
            <person name="Martin F."/>
        </authorList>
    </citation>
    <scope>NUCLEOTIDE SEQUENCE</scope>
    <source>
        <strain evidence="1">HHB10654</strain>
    </source>
</reference>
<comment type="caution">
    <text evidence="1">The sequence shown here is derived from an EMBL/GenBank/DDBJ whole genome shotgun (WGS) entry which is preliminary data.</text>
</comment>
<dbReference type="Proteomes" id="UP000814140">
    <property type="component" value="Unassembled WGS sequence"/>
</dbReference>
<evidence type="ECO:0000313" key="2">
    <source>
        <dbReference type="Proteomes" id="UP000814140"/>
    </source>
</evidence>
<proteinExistence type="predicted"/>